<name>A0A2U2AFU1_9GAMM</name>
<keyword evidence="7 13" id="KW-0378">Hydrolase</keyword>
<evidence type="ECO:0000256" key="10">
    <source>
        <dbReference type="ARBA" id="ARBA00023172"/>
    </source>
</evidence>
<comment type="subcellular location">
    <subcellularLocation>
        <location evidence="13">Cytoplasm</location>
    </subcellularLocation>
</comment>
<keyword evidence="11 13" id="KW-0234">DNA repair</keyword>
<dbReference type="FunFam" id="3.30.420.10:FF:000002">
    <property type="entry name" value="Crossover junction endodeoxyribonuclease RuvC"/>
    <property type="match status" value="1"/>
</dbReference>
<proteinExistence type="inferred from homology"/>
<dbReference type="OrthoDB" id="9805499at2"/>
<organism evidence="15 16">
    <name type="scientific">Ignatzschineria ureiclastica</name>
    <dbReference type="NCBI Taxonomy" id="472582"/>
    <lineage>
        <taxon>Bacteria</taxon>
        <taxon>Pseudomonadati</taxon>
        <taxon>Pseudomonadota</taxon>
        <taxon>Gammaproteobacteria</taxon>
        <taxon>Cardiobacteriales</taxon>
        <taxon>Ignatzschineriaceae</taxon>
        <taxon>Ignatzschineria</taxon>
    </lineage>
</organism>
<evidence type="ECO:0000313" key="15">
    <source>
        <dbReference type="EMBL" id="PWD81487.1"/>
    </source>
</evidence>
<dbReference type="InterPro" id="IPR012337">
    <property type="entry name" value="RNaseH-like_sf"/>
</dbReference>
<feature type="active site" evidence="13">
    <location>
        <position position="7"/>
    </location>
</feature>
<keyword evidence="10 13" id="KW-0233">DNA recombination</keyword>
<evidence type="ECO:0000313" key="16">
    <source>
        <dbReference type="Proteomes" id="UP000245020"/>
    </source>
</evidence>
<feature type="active site" evidence="13">
    <location>
        <position position="67"/>
    </location>
</feature>
<dbReference type="GO" id="GO:0000287">
    <property type="term" value="F:magnesium ion binding"/>
    <property type="evidence" value="ECO:0007669"/>
    <property type="project" value="UniProtKB-UniRule"/>
</dbReference>
<keyword evidence="16" id="KW-1185">Reference proteome</keyword>
<evidence type="ECO:0000256" key="6">
    <source>
        <dbReference type="ARBA" id="ARBA00022763"/>
    </source>
</evidence>
<dbReference type="GO" id="GO:0006281">
    <property type="term" value="P:DNA repair"/>
    <property type="evidence" value="ECO:0007669"/>
    <property type="project" value="UniProtKB-UniRule"/>
</dbReference>
<dbReference type="Pfam" id="PF02075">
    <property type="entry name" value="RuvC"/>
    <property type="match status" value="1"/>
</dbReference>
<dbReference type="HAMAP" id="MF_00034">
    <property type="entry name" value="RuvC"/>
    <property type="match status" value="1"/>
</dbReference>
<dbReference type="InterPro" id="IPR002176">
    <property type="entry name" value="X-over_junc_endoDNase_RuvC"/>
</dbReference>
<evidence type="ECO:0000256" key="14">
    <source>
        <dbReference type="NCBIfam" id="TIGR00228"/>
    </source>
</evidence>
<dbReference type="PANTHER" id="PTHR30194">
    <property type="entry name" value="CROSSOVER JUNCTION ENDODEOXYRIBONUCLEASE RUVC"/>
    <property type="match status" value="1"/>
</dbReference>
<dbReference type="PROSITE" id="PS01321">
    <property type="entry name" value="RUVC"/>
    <property type="match status" value="1"/>
</dbReference>
<keyword evidence="6 13" id="KW-0227">DNA damage</keyword>
<keyword evidence="3 13" id="KW-0540">Nuclease</keyword>
<dbReference type="InterPro" id="IPR036397">
    <property type="entry name" value="RNaseH_sf"/>
</dbReference>
<evidence type="ECO:0000256" key="13">
    <source>
        <dbReference type="HAMAP-Rule" id="MF_00034"/>
    </source>
</evidence>
<dbReference type="Proteomes" id="UP000245020">
    <property type="component" value="Unassembled WGS sequence"/>
</dbReference>
<evidence type="ECO:0000256" key="4">
    <source>
        <dbReference type="ARBA" id="ARBA00022723"/>
    </source>
</evidence>
<protein>
    <recommendedName>
        <fullName evidence="13 14">Crossover junction endodeoxyribonuclease RuvC</fullName>
        <ecNumber evidence="13 14">3.1.21.10</ecNumber>
    </recommendedName>
    <alternativeName>
        <fullName evidence="13">Holliday junction nuclease RuvC</fullName>
    </alternativeName>
    <alternativeName>
        <fullName evidence="13">Holliday junction resolvase RuvC</fullName>
    </alternativeName>
</protein>
<dbReference type="SUPFAM" id="SSF53098">
    <property type="entry name" value="Ribonuclease H-like"/>
    <property type="match status" value="1"/>
</dbReference>
<keyword evidence="5 13" id="KW-0255">Endonuclease</keyword>
<dbReference type="EMBL" id="QEWQ01000002">
    <property type="protein sequence ID" value="PWD81487.1"/>
    <property type="molecule type" value="Genomic_DNA"/>
</dbReference>
<comment type="subunit">
    <text evidence="13">Homodimer which binds Holliday junction (HJ) DNA. The HJ becomes 2-fold symmetrical on binding to RuvC with unstacked arms; it has a different conformation from HJ DNA in complex with RuvA. In the full resolvosome a probable DNA-RuvA(4)-RuvB(12)-RuvC(2) complex forms which resolves the HJ.</text>
</comment>
<accession>A0A2U2AFU1</accession>
<keyword evidence="2 13" id="KW-0963">Cytoplasm</keyword>
<comment type="caution">
    <text evidence="15">The sequence shown here is derived from an EMBL/GenBank/DDBJ whole genome shotgun (WGS) entry which is preliminary data.</text>
</comment>
<evidence type="ECO:0000256" key="11">
    <source>
        <dbReference type="ARBA" id="ARBA00023204"/>
    </source>
</evidence>
<evidence type="ECO:0000256" key="3">
    <source>
        <dbReference type="ARBA" id="ARBA00022722"/>
    </source>
</evidence>
<dbReference type="NCBIfam" id="TIGR00228">
    <property type="entry name" value="ruvC"/>
    <property type="match status" value="1"/>
</dbReference>
<sequence length="160" mass="17460">MIILGIDPGSRITGYGVIDISGRKPRYVDSGCIRMDTKAPMSVRLLTIFQGVDQLIALYRPQVLSIEEVFMHKNPQSALKLGQARGVAICAAAMAELEVVEYAATRIKQTIVGQGHAEKAQVQHMVQSLLKLNRKPQADAADALAAALTHAFHRRMEGLL</sequence>
<dbReference type="CDD" id="cd16962">
    <property type="entry name" value="RuvC"/>
    <property type="match status" value="1"/>
</dbReference>
<evidence type="ECO:0000256" key="2">
    <source>
        <dbReference type="ARBA" id="ARBA00022490"/>
    </source>
</evidence>
<evidence type="ECO:0000256" key="12">
    <source>
        <dbReference type="ARBA" id="ARBA00029354"/>
    </source>
</evidence>
<comment type="cofactor">
    <cofactor evidence="13">
        <name>Mg(2+)</name>
        <dbReference type="ChEBI" id="CHEBI:18420"/>
    </cofactor>
    <text evidence="13">Binds 2 Mg(2+) ion per subunit.</text>
</comment>
<comment type="catalytic activity">
    <reaction evidence="12 13">
        <text>Endonucleolytic cleavage at a junction such as a reciprocal single-stranded crossover between two homologous DNA duplexes (Holliday junction).</text>
        <dbReference type="EC" id="3.1.21.10"/>
    </reaction>
</comment>
<feature type="active site" evidence="13">
    <location>
        <position position="139"/>
    </location>
</feature>
<keyword evidence="9 13" id="KW-0238">DNA-binding</keyword>
<feature type="binding site" evidence="13">
    <location>
        <position position="7"/>
    </location>
    <ligand>
        <name>Mg(2+)</name>
        <dbReference type="ChEBI" id="CHEBI:18420"/>
        <label>1</label>
    </ligand>
</feature>
<dbReference type="NCBIfam" id="NF000711">
    <property type="entry name" value="PRK00039.2-1"/>
    <property type="match status" value="1"/>
</dbReference>
<dbReference type="Gene3D" id="3.30.420.10">
    <property type="entry name" value="Ribonuclease H-like superfamily/Ribonuclease H"/>
    <property type="match status" value="1"/>
</dbReference>
<dbReference type="PRINTS" id="PR00696">
    <property type="entry name" value="RSOLVASERUVC"/>
</dbReference>
<dbReference type="AlphaFoldDB" id="A0A2U2AFU1"/>
<comment type="similarity">
    <text evidence="1 13">Belongs to the RuvC family.</text>
</comment>
<dbReference type="RefSeq" id="WP_026879032.1">
    <property type="nucleotide sequence ID" value="NZ_BMYA01000005.1"/>
</dbReference>
<evidence type="ECO:0000256" key="8">
    <source>
        <dbReference type="ARBA" id="ARBA00022842"/>
    </source>
</evidence>
<dbReference type="GO" id="GO:0048476">
    <property type="term" value="C:Holliday junction resolvase complex"/>
    <property type="evidence" value="ECO:0007669"/>
    <property type="project" value="UniProtKB-UniRule"/>
</dbReference>
<dbReference type="InterPro" id="IPR020563">
    <property type="entry name" value="X-over_junc_endoDNase_Mg_BS"/>
</dbReference>
<feature type="binding site" evidence="13">
    <location>
        <position position="139"/>
    </location>
    <ligand>
        <name>Mg(2+)</name>
        <dbReference type="ChEBI" id="CHEBI:18420"/>
        <label>1</label>
    </ligand>
</feature>
<gene>
    <name evidence="13" type="primary">ruvC</name>
    <name evidence="15" type="ORF">DC083_03305</name>
</gene>
<dbReference type="GO" id="GO:0008821">
    <property type="term" value="F:crossover junction DNA endonuclease activity"/>
    <property type="evidence" value="ECO:0007669"/>
    <property type="project" value="UniProtKB-UniRule"/>
</dbReference>
<feature type="binding site" evidence="13">
    <location>
        <position position="67"/>
    </location>
    <ligand>
        <name>Mg(2+)</name>
        <dbReference type="ChEBI" id="CHEBI:18420"/>
        <label>2</label>
    </ligand>
</feature>
<evidence type="ECO:0000256" key="5">
    <source>
        <dbReference type="ARBA" id="ARBA00022759"/>
    </source>
</evidence>
<dbReference type="EC" id="3.1.21.10" evidence="13 14"/>
<keyword evidence="8 13" id="KW-0460">Magnesium</keyword>
<dbReference type="PANTHER" id="PTHR30194:SF3">
    <property type="entry name" value="CROSSOVER JUNCTION ENDODEOXYRIBONUCLEASE RUVC"/>
    <property type="match status" value="1"/>
</dbReference>
<evidence type="ECO:0000256" key="9">
    <source>
        <dbReference type="ARBA" id="ARBA00023125"/>
    </source>
</evidence>
<dbReference type="GO" id="GO:0005737">
    <property type="term" value="C:cytoplasm"/>
    <property type="evidence" value="ECO:0007669"/>
    <property type="project" value="UniProtKB-SubCell"/>
</dbReference>
<dbReference type="GO" id="GO:0003677">
    <property type="term" value="F:DNA binding"/>
    <property type="evidence" value="ECO:0007669"/>
    <property type="project" value="UniProtKB-KW"/>
</dbReference>
<evidence type="ECO:0000256" key="7">
    <source>
        <dbReference type="ARBA" id="ARBA00022801"/>
    </source>
</evidence>
<comment type="function">
    <text evidence="13">The RuvA-RuvB-RuvC complex processes Holliday junction (HJ) DNA during genetic recombination and DNA repair. Endonuclease that resolves HJ intermediates. Cleaves cruciform DNA by making single-stranded nicks across the HJ at symmetrical positions within the homologous arms, yielding a 5'-phosphate and a 3'-hydroxyl group; requires a central core of homology in the junction. The consensus cleavage sequence is 5'-(A/T)TT(C/G)-3'. Cleavage occurs on the 3'-side of the TT dinucleotide at the point of strand exchange. HJ branch migration catalyzed by RuvA-RuvB allows RuvC to scan DNA until it finds its consensus sequence, where it cleaves and resolves the cruciform DNA.</text>
</comment>
<reference evidence="16" key="1">
    <citation type="submission" date="2018-05" db="EMBL/GenBank/DDBJ databases">
        <title>Ignatzschineria dubaiensis sp. nov., isolated from necrotic foot tissues of dromedaries (Camelus dromedarius) and associated maggots in Dubai, United Arab Emirates.</title>
        <authorList>
            <person name="Tsang C.C."/>
            <person name="Tang J.Y.M."/>
            <person name="Fong J.Y.H."/>
            <person name="Kinne J."/>
            <person name="Lee H.H."/>
            <person name="Joseph M."/>
            <person name="Jose S."/>
            <person name="Schuster R.K."/>
            <person name="Tang Y."/>
            <person name="Sivakumar S."/>
            <person name="Chen J.H.K."/>
            <person name="Teng J.L.L."/>
            <person name="Lau S.K.P."/>
            <person name="Wernery U."/>
            <person name="Woo P.C.Y."/>
        </authorList>
    </citation>
    <scope>NUCLEOTIDE SEQUENCE [LARGE SCALE GENOMIC DNA]</scope>
    <source>
        <strain evidence="16">KCTC 22644</strain>
    </source>
</reference>
<dbReference type="GO" id="GO:0006310">
    <property type="term" value="P:DNA recombination"/>
    <property type="evidence" value="ECO:0007669"/>
    <property type="project" value="UniProtKB-UniRule"/>
</dbReference>
<keyword evidence="4 13" id="KW-0479">Metal-binding</keyword>
<evidence type="ECO:0000256" key="1">
    <source>
        <dbReference type="ARBA" id="ARBA00009518"/>
    </source>
</evidence>